<evidence type="ECO:0000313" key="2">
    <source>
        <dbReference type="EMBL" id="PIL26367.1"/>
    </source>
</evidence>
<proteinExistence type="predicted"/>
<comment type="caution">
    <text evidence="2">The sequence shown here is derived from an EMBL/GenBank/DDBJ whole genome shotgun (WGS) entry which is preliminary data.</text>
</comment>
<keyword evidence="3" id="KW-1185">Reference proteome</keyword>
<feature type="compositionally biased region" description="Polar residues" evidence="1">
    <location>
        <begin position="78"/>
        <end position="89"/>
    </location>
</feature>
<evidence type="ECO:0000313" key="3">
    <source>
        <dbReference type="Proteomes" id="UP000230002"/>
    </source>
</evidence>
<dbReference type="AlphaFoldDB" id="A0A2G8RY03"/>
<feature type="region of interest" description="Disordered" evidence="1">
    <location>
        <begin position="71"/>
        <end position="92"/>
    </location>
</feature>
<accession>A0A2G8RY03</accession>
<sequence>MRVLSRFTRFSRVPWTARHARLPSHGRSSASTSTGVYGLNPKARLDGEGSLFARRCDPSLRPPSFTLCPTLEAPAPPVNTTRSTTSLHKSLSRRNNTRGLSMIGFLVLWTTFRSISSAPFRLLGLRHSGYSRARLGMPLNLNKTSGCFMVRAVVRERLSPSQR</sequence>
<organism evidence="2 3">
    <name type="scientific">Ganoderma sinense ZZ0214-1</name>
    <dbReference type="NCBI Taxonomy" id="1077348"/>
    <lineage>
        <taxon>Eukaryota</taxon>
        <taxon>Fungi</taxon>
        <taxon>Dikarya</taxon>
        <taxon>Basidiomycota</taxon>
        <taxon>Agaricomycotina</taxon>
        <taxon>Agaricomycetes</taxon>
        <taxon>Polyporales</taxon>
        <taxon>Polyporaceae</taxon>
        <taxon>Ganoderma</taxon>
    </lineage>
</organism>
<gene>
    <name evidence="2" type="ORF">GSI_12123</name>
</gene>
<reference evidence="2 3" key="1">
    <citation type="journal article" date="2015" name="Sci. Rep.">
        <title>Chromosome-level genome map provides insights into diverse defense mechanisms in the medicinal fungus Ganoderma sinense.</title>
        <authorList>
            <person name="Zhu Y."/>
            <person name="Xu J."/>
            <person name="Sun C."/>
            <person name="Zhou S."/>
            <person name="Xu H."/>
            <person name="Nelson D.R."/>
            <person name="Qian J."/>
            <person name="Song J."/>
            <person name="Luo H."/>
            <person name="Xiang L."/>
            <person name="Li Y."/>
            <person name="Xu Z."/>
            <person name="Ji A."/>
            <person name="Wang L."/>
            <person name="Lu S."/>
            <person name="Hayward A."/>
            <person name="Sun W."/>
            <person name="Li X."/>
            <person name="Schwartz D.C."/>
            <person name="Wang Y."/>
            <person name="Chen S."/>
        </authorList>
    </citation>
    <scope>NUCLEOTIDE SEQUENCE [LARGE SCALE GENOMIC DNA]</scope>
    <source>
        <strain evidence="2 3">ZZ0214-1</strain>
    </source>
</reference>
<evidence type="ECO:0000256" key="1">
    <source>
        <dbReference type="SAM" id="MobiDB-lite"/>
    </source>
</evidence>
<protein>
    <submittedName>
        <fullName evidence="2">Uncharacterized protein</fullName>
    </submittedName>
</protein>
<dbReference type="Proteomes" id="UP000230002">
    <property type="component" value="Unassembled WGS sequence"/>
</dbReference>
<name>A0A2G8RY03_9APHY</name>
<dbReference type="EMBL" id="AYKW01000045">
    <property type="protein sequence ID" value="PIL26367.1"/>
    <property type="molecule type" value="Genomic_DNA"/>
</dbReference>